<dbReference type="PANTHER" id="PTHR21310">
    <property type="entry name" value="AMINOGLYCOSIDE PHOSPHOTRANSFERASE-RELATED-RELATED"/>
    <property type="match status" value="1"/>
</dbReference>
<dbReference type="Gene3D" id="3.30.200.20">
    <property type="entry name" value="Phosphorylase Kinase, domain 1"/>
    <property type="match status" value="1"/>
</dbReference>
<name>A0ABW1NIV0_9ACTN</name>
<gene>
    <name evidence="3" type="ORF">ACFP1K_18970</name>
</gene>
<accession>A0ABW1NIV0</accession>
<dbReference type="InterPro" id="IPR051678">
    <property type="entry name" value="AGP_Transferase"/>
</dbReference>
<evidence type="ECO:0000313" key="4">
    <source>
        <dbReference type="Proteomes" id="UP001596137"/>
    </source>
</evidence>
<sequence>MKDHPWPPPEGNVPDGAGNAPHAGDVRDPEQILPPTEQDVLDVVRAHLPGVPARSVALLGEGMDNVAYEVGGELVVRYGKDPSARVDLIARETGLLRVVAEISPLPVPTPVFTDLGRGCWAYAKLPGVPLLSLPPSARAARTTAIAAVLGGFLAALHAVPAGRVASLAGRDDDPLVTWRDEAAELHPSVGDVIPAAHRGAVEAFLTAPPPDDAPSLVFSHNDLGIEHVLMDPATGAVTGVIDWTDAALTDPAYDLGLLYRDLGPAALAAALKAYRPPAPGPLRERAVFYARCSVLEDLAYGVRTGLAAYTDKSLAALAWLFPPPSPGV</sequence>
<feature type="compositionally biased region" description="Pro residues" evidence="1">
    <location>
        <begin position="1"/>
        <end position="11"/>
    </location>
</feature>
<dbReference type="Proteomes" id="UP001596137">
    <property type="component" value="Unassembled WGS sequence"/>
</dbReference>
<evidence type="ECO:0000313" key="3">
    <source>
        <dbReference type="EMBL" id="MFC6083263.1"/>
    </source>
</evidence>
<feature type="domain" description="Aminoglycoside phosphotransferase" evidence="2">
    <location>
        <begin position="57"/>
        <end position="283"/>
    </location>
</feature>
<proteinExistence type="predicted"/>
<dbReference type="EMBL" id="JBHSRF010000026">
    <property type="protein sequence ID" value="MFC6083263.1"/>
    <property type="molecule type" value="Genomic_DNA"/>
</dbReference>
<dbReference type="InterPro" id="IPR011009">
    <property type="entry name" value="Kinase-like_dom_sf"/>
</dbReference>
<reference evidence="4" key="1">
    <citation type="journal article" date="2019" name="Int. J. Syst. Evol. Microbiol.">
        <title>The Global Catalogue of Microorganisms (GCM) 10K type strain sequencing project: providing services to taxonomists for standard genome sequencing and annotation.</title>
        <authorList>
            <consortium name="The Broad Institute Genomics Platform"/>
            <consortium name="The Broad Institute Genome Sequencing Center for Infectious Disease"/>
            <person name="Wu L."/>
            <person name="Ma J."/>
        </authorList>
    </citation>
    <scope>NUCLEOTIDE SEQUENCE [LARGE SCALE GENOMIC DNA]</scope>
    <source>
        <strain evidence="4">JCM 30346</strain>
    </source>
</reference>
<dbReference type="Gene3D" id="3.90.1200.10">
    <property type="match status" value="1"/>
</dbReference>
<dbReference type="SUPFAM" id="SSF56112">
    <property type="entry name" value="Protein kinase-like (PK-like)"/>
    <property type="match status" value="1"/>
</dbReference>
<comment type="caution">
    <text evidence="3">The sequence shown here is derived from an EMBL/GenBank/DDBJ whole genome shotgun (WGS) entry which is preliminary data.</text>
</comment>
<dbReference type="RefSeq" id="WP_380754940.1">
    <property type="nucleotide sequence ID" value="NZ_JBHSRF010000026.1"/>
</dbReference>
<organism evidence="3 4">
    <name type="scientific">Sphaerisporangium aureirubrum</name>
    <dbReference type="NCBI Taxonomy" id="1544736"/>
    <lineage>
        <taxon>Bacteria</taxon>
        <taxon>Bacillati</taxon>
        <taxon>Actinomycetota</taxon>
        <taxon>Actinomycetes</taxon>
        <taxon>Streptosporangiales</taxon>
        <taxon>Streptosporangiaceae</taxon>
        <taxon>Sphaerisporangium</taxon>
    </lineage>
</organism>
<dbReference type="InterPro" id="IPR002575">
    <property type="entry name" value="Aminoglycoside_PTrfase"/>
</dbReference>
<evidence type="ECO:0000256" key="1">
    <source>
        <dbReference type="SAM" id="MobiDB-lite"/>
    </source>
</evidence>
<keyword evidence="4" id="KW-1185">Reference proteome</keyword>
<evidence type="ECO:0000259" key="2">
    <source>
        <dbReference type="Pfam" id="PF01636"/>
    </source>
</evidence>
<protein>
    <submittedName>
        <fullName evidence="3">Phosphotransferase family protein</fullName>
    </submittedName>
</protein>
<feature type="region of interest" description="Disordered" evidence="1">
    <location>
        <begin position="1"/>
        <end position="31"/>
    </location>
</feature>
<dbReference type="Pfam" id="PF01636">
    <property type="entry name" value="APH"/>
    <property type="match status" value="1"/>
</dbReference>